<accession>A0A1H9U506</accession>
<dbReference type="InterPro" id="IPR011050">
    <property type="entry name" value="Pectin_lyase_fold/virulence"/>
</dbReference>
<dbReference type="Proteomes" id="UP000199572">
    <property type="component" value="Unassembled WGS sequence"/>
</dbReference>
<dbReference type="InterPro" id="IPR039448">
    <property type="entry name" value="Beta_helix"/>
</dbReference>
<dbReference type="EMBL" id="FOGG01000027">
    <property type="protein sequence ID" value="SES04402.1"/>
    <property type="molecule type" value="Genomic_DNA"/>
</dbReference>
<proteinExistence type="predicted"/>
<dbReference type="Pfam" id="PF13229">
    <property type="entry name" value="Beta_helix"/>
    <property type="match status" value="1"/>
</dbReference>
<dbReference type="AlphaFoldDB" id="A0A1H9U506"/>
<protein>
    <recommendedName>
        <fullName evidence="1">Right handed beta helix domain-containing protein</fullName>
    </recommendedName>
</protein>
<dbReference type="SUPFAM" id="SSF51126">
    <property type="entry name" value="Pectin lyase-like"/>
    <property type="match status" value="1"/>
</dbReference>
<sequence>MRAVANYLILFLLMASACRKGERVTADPTAKLKFNQDSIVFDTVFTSTGSATKRLKVLNPYHDALNITEIKLAGGNTSPFSLNINGQSLNTRNNVILNGQDSLNILVKVLIDPDARKLPFLVQDSIVLTTNGNKQVIQLLAYGQNAVFINTAAITANTIWTKALPYVINHSVTVGNGATLTIEAGTRILFHKDATLYVDGTLLAEGKVTEPIEFSSDRLEIPYSDLAGQWKGLYFRRTGNGVINYARIKNASIGITADSLSTTANPKLILANSIVKNMQVAAFIGYHSELTALNNLVYNCGNYLIYAVGGGKYNLKQNTFAGYNLSFPRKTAALTFSDYFSAKSYNGLQLNLTNNIIWGNLSNELDIQHKTSAPVQSTLLNNLIKTTISDYSTNNLVNADPLFIAAILENFGLSGTSPAIKKGANLSSDPYYNTYLNKDLKGKTRIFPSYLGCYENF</sequence>
<dbReference type="STRING" id="390241.SAMN04488023_12743"/>
<evidence type="ECO:0000313" key="3">
    <source>
        <dbReference type="Proteomes" id="UP000199572"/>
    </source>
</evidence>
<evidence type="ECO:0000259" key="1">
    <source>
        <dbReference type="Pfam" id="PF13229"/>
    </source>
</evidence>
<dbReference type="OrthoDB" id="1111178at2"/>
<organism evidence="2 3">
    <name type="scientific">Pedobacter rhizosphaerae</name>
    <dbReference type="NCBI Taxonomy" id="390241"/>
    <lineage>
        <taxon>Bacteria</taxon>
        <taxon>Pseudomonadati</taxon>
        <taxon>Bacteroidota</taxon>
        <taxon>Sphingobacteriia</taxon>
        <taxon>Sphingobacteriales</taxon>
        <taxon>Sphingobacteriaceae</taxon>
        <taxon>Pedobacter</taxon>
    </lineage>
</organism>
<evidence type="ECO:0000313" key="2">
    <source>
        <dbReference type="EMBL" id="SES04402.1"/>
    </source>
</evidence>
<gene>
    <name evidence="2" type="ORF">SAMN04488023_12743</name>
</gene>
<name>A0A1H9U506_9SPHI</name>
<dbReference type="RefSeq" id="WP_090886889.1">
    <property type="nucleotide sequence ID" value="NZ_FOGG01000027.1"/>
</dbReference>
<feature type="domain" description="Right handed beta helix" evidence="1">
    <location>
        <begin position="218"/>
        <end position="320"/>
    </location>
</feature>
<dbReference type="PROSITE" id="PS51257">
    <property type="entry name" value="PROKAR_LIPOPROTEIN"/>
    <property type="match status" value="1"/>
</dbReference>
<reference evidence="2 3" key="1">
    <citation type="submission" date="2016-10" db="EMBL/GenBank/DDBJ databases">
        <authorList>
            <person name="de Groot N.N."/>
        </authorList>
    </citation>
    <scope>NUCLEOTIDE SEQUENCE [LARGE SCALE GENOMIC DNA]</scope>
    <source>
        <strain evidence="2 3">DSM 18610</strain>
    </source>
</reference>
<keyword evidence="3" id="KW-1185">Reference proteome</keyword>